<feature type="transmembrane region" description="Helical" evidence="1">
    <location>
        <begin position="53"/>
        <end position="71"/>
    </location>
</feature>
<dbReference type="GO" id="GO:0009273">
    <property type="term" value="P:peptidoglycan-based cell wall biogenesis"/>
    <property type="evidence" value="ECO:0007669"/>
    <property type="project" value="TreeGrafter"/>
</dbReference>
<keyword evidence="2" id="KW-0808">Transferase</keyword>
<keyword evidence="1" id="KW-0472">Membrane</keyword>
<dbReference type="AlphaFoldDB" id="A0A2Z4AH30"/>
<organism evidence="2 3">
    <name type="scientific">Candidatus Moanibacter tarae</name>
    <dbReference type="NCBI Taxonomy" id="2200854"/>
    <lineage>
        <taxon>Bacteria</taxon>
        <taxon>Pseudomonadati</taxon>
        <taxon>Verrucomicrobiota</taxon>
        <taxon>Opitutia</taxon>
        <taxon>Puniceicoccales</taxon>
        <taxon>Puniceicoccales incertae sedis</taxon>
        <taxon>Candidatus Moanibacter</taxon>
    </lineage>
</organism>
<evidence type="ECO:0000256" key="1">
    <source>
        <dbReference type="SAM" id="Phobius"/>
    </source>
</evidence>
<feature type="transmembrane region" description="Helical" evidence="1">
    <location>
        <begin position="174"/>
        <end position="192"/>
    </location>
</feature>
<dbReference type="PANTHER" id="PTHR43535">
    <property type="entry name" value="PHOSPHATIDATE CYTIDYLYLTRANSFERASE"/>
    <property type="match status" value="1"/>
</dbReference>
<dbReference type="EC" id="2.7.7.41" evidence="2"/>
<dbReference type="GO" id="GO:0005886">
    <property type="term" value="C:plasma membrane"/>
    <property type="evidence" value="ECO:0007669"/>
    <property type="project" value="TreeGrafter"/>
</dbReference>
<dbReference type="KEGG" id="mtar:DF168_02261"/>
<proteinExistence type="predicted"/>
<sequence length="270" mass="28444">MTPRVLSTLVLWSTIIVVLVLFGPIAGLLLVVSLSILAQSEFYTLLEKSGRPGYVQPGAALGTVLILVSYFGTFQDFIILSLICLASTALAEFSSSSITRRVAVTLFGILCIPFALSFIVLTLNLPTDRKEGLLLAVWLILTAKFTDVGGLLVGKAIGSRKIAPKTSPNKTWEGAIGGVVVSGLAGATYVLAFKNHLPQLFSPASAVLLAFPISATAIVSDLVQSYLKRLAHQKDSGTIIPGIGGALDLADSLLISAPCGYVLIRVFLIS</sequence>
<feature type="transmembrane region" description="Helical" evidence="1">
    <location>
        <begin position="6"/>
        <end position="32"/>
    </location>
</feature>
<keyword evidence="1" id="KW-1133">Transmembrane helix</keyword>
<evidence type="ECO:0000313" key="3">
    <source>
        <dbReference type="Proteomes" id="UP000247465"/>
    </source>
</evidence>
<keyword evidence="1" id="KW-0812">Transmembrane</keyword>
<accession>A0A2Z4AH30</accession>
<feature type="transmembrane region" description="Helical" evidence="1">
    <location>
        <begin position="102"/>
        <end position="121"/>
    </location>
</feature>
<keyword evidence="2" id="KW-0548">Nucleotidyltransferase</keyword>
<dbReference type="Proteomes" id="UP000247465">
    <property type="component" value="Chromosome"/>
</dbReference>
<reference evidence="2 3" key="1">
    <citation type="submission" date="2018-06" db="EMBL/GenBank/DDBJ databases">
        <title>Draft Genome Sequence of a Novel Marine Bacterium Related to the Verrucomicrobia.</title>
        <authorList>
            <person name="Vosseberg J."/>
            <person name="Martijn J."/>
            <person name="Ettema T.J.G."/>
        </authorList>
    </citation>
    <scope>NUCLEOTIDE SEQUENCE [LARGE SCALE GENOMIC DNA]</scope>
    <source>
        <strain evidence="2">TARA_B100001123</strain>
    </source>
</reference>
<protein>
    <submittedName>
        <fullName evidence="2">Phosphatidate cytidylyltransferase</fullName>
        <ecNumber evidence="2">2.7.7.41</ecNumber>
    </submittedName>
</protein>
<dbReference type="GO" id="GO:0004605">
    <property type="term" value="F:phosphatidate cytidylyltransferase activity"/>
    <property type="evidence" value="ECO:0007669"/>
    <property type="project" value="UniProtKB-EC"/>
</dbReference>
<dbReference type="Pfam" id="PF01148">
    <property type="entry name" value="CTP_transf_1"/>
    <property type="match status" value="1"/>
</dbReference>
<dbReference type="EMBL" id="CP029803">
    <property type="protein sequence ID" value="AWT61035.1"/>
    <property type="molecule type" value="Genomic_DNA"/>
</dbReference>
<evidence type="ECO:0000313" key="2">
    <source>
        <dbReference type="EMBL" id="AWT61035.1"/>
    </source>
</evidence>
<feature type="transmembrane region" description="Helical" evidence="1">
    <location>
        <begin position="133"/>
        <end position="153"/>
    </location>
</feature>
<gene>
    <name evidence="2" type="primary">cdsA</name>
    <name evidence="2" type="ORF">DF168_02261</name>
</gene>
<dbReference type="PANTHER" id="PTHR43535:SF1">
    <property type="entry name" value="PHOSPHATIDATE CYTIDYLYLTRANSFERASE"/>
    <property type="match status" value="1"/>
</dbReference>
<feature type="transmembrane region" description="Helical" evidence="1">
    <location>
        <begin position="204"/>
        <end position="223"/>
    </location>
</feature>
<name>A0A2Z4AH30_9BACT</name>